<comment type="caution">
    <text evidence="1">The sequence shown here is derived from an EMBL/GenBank/DDBJ whole genome shotgun (WGS) entry which is preliminary data.</text>
</comment>
<accession>A0AAE3YJU8</accession>
<reference evidence="1" key="1">
    <citation type="submission" date="2023-07" db="EMBL/GenBank/DDBJ databases">
        <title>Sequencing the genomes of 1000 actinobacteria strains.</title>
        <authorList>
            <person name="Klenk H.-P."/>
        </authorList>
    </citation>
    <scope>NUCLEOTIDE SEQUENCE</scope>
    <source>
        <strain evidence="1">DSM 44707</strain>
    </source>
</reference>
<dbReference type="Proteomes" id="UP001183643">
    <property type="component" value="Unassembled WGS sequence"/>
</dbReference>
<dbReference type="EMBL" id="JAVDYB010000001">
    <property type="protein sequence ID" value="MDR7274237.1"/>
    <property type="molecule type" value="Genomic_DNA"/>
</dbReference>
<dbReference type="AlphaFoldDB" id="A0AAE3YJU8"/>
<gene>
    <name evidence="1" type="ORF">J2S41_001015</name>
</gene>
<evidence type="ECO:0000313" key="2">
    <source>
        <dbReference type="Proteomes" id="UP001183643"/>
    </source>
</evidence>
<sequence length="128" mass="14743">MTALFEDLLEMPLRHGQPHHVDLRVSRDFFDGTDELPAVRAEFEAERDRLAAQVTARYGEPVRRSLEAYFADDLPDEPGRELFEHLTTWFFEVDLWVIGDRGLVLEVGHADRELPLQLMVVVGDLSRP</sequence>
<protein>
    <submittedName>
        <fullName evidence="1">Uncharacterized protein</fullName>
    </submittedName>
</protein>
<proteinExistence type="predicted"/>
<evidence type="ECO:0000313" key="1">
    <source>
        <dbReference type="EMBL" id="MDR7274237.1"/>
    </source>
</evidence>
<keyword evidence="2" id="KW-1185">Reference proteome</keyword>
<name>A0AAE3YJU8_9ACTN</name>
<dbReference type="RefSeq" id="WP_310363659.1">
    <property type="nucleotide sequence ID" value="NZ_JAVDYB010000001.1"/>
</dbReference>
<organism evidence="1 2">
    <name type="scientific">Catenuloplanes atrovinosus</name>
    <dbReference type="NCBI Taxonomy" id="137266"/>
    <lineage>
        <taxon>Bacteria</taxon>
        <taxon>Bacillati</taxon>
        <taxon>Actinomycetota</taxon>
        <taxon>Actinomycetes</taxon>
        <taxon>Micromonosporales</taxon>
        <taxon>Micromonosporaceae</taxon>
        <taxon>Catenuloplanes</taxon>
    </lineage>
</organism>